<keyword evidence="1" id="KW-0175">Coiled coil</keyword>
<keyword evidence="3" id="KW-1185">Reference proteome</keyword>
<feature type="coiled-coil region" evidence="1">
    <location>
        <begin position="54"/>
        <end position="105"/>
    </location>
</feature>
<gene>
    <name evidence="2" type="ORF">RHAB15C_0001176</name>
</gene>
<evidence type="ECO:0000256" key="1">
    <source>
        <dbReference type="SAM" id="Coils"/>
    </source>
</evidence>
<evidence type="ECO:0000313" key="3">
    <source>
        <dbReference type="Proteomes" id="UP000822862"/>
    </source>
</evidence>
<reference evidence="2 3" key="1">
    <citation type="submission" date="2021-05" db="EMBL/GenBank/DDBJ databases">
        <title>Ecology and evolution of chlamydial symbionts of arthropods.</title>
        <authorList>
            <person name="Halter T."/>
            <person name="Sixt B.S."/>
            <person name="Toenshoff E.R."/>
            <person name="Koestlbacher S."/>
            <person name="Schulz F."/>
            <person name="Kostanjsek R."/>
            <person name="Collingro A."/>
            <person name="Hendrickx F."/>
            <person name="Horn M."/>
        </authorList>
    </citation>
    <scope>NUCLEOTIDE SEQUENCE [LARGE SCALE GENOMIC DNA]</scope>
    <source>
        <strain evidence="2 3">15C</strain>
    </source>
</reference>
<organism evidence="2 3">
    <name type="scientific">Candidatus Rhabdochlamydia porcellionis</name>
    <dbReference type="NCBI Taxonomy" id="225148"/>
    <lineage>
        <taxon>Bacteria</taxon>
        <taxon>Pseudomonadati</taxon>
        <taxon>Chlamydiota</taxon>
        <taxon>Chlamydiia</taxon>
        <taxon>Parachlamydiales</taxon>
        <taxon>Candidatus Rhabdochlamydiaceae</taxon>
        <taxon>Candidatus Rhabdochlamydia</taxon>
    </lineage>
</organism>
<protein>
    <submittedName>
        <fullName evidence="2">Uncharacterized protein</fullName>
    </submittedName>
</protein>
<evidence type="ECO:0000313" key="2">
    <source>
        <dbReference type="EMBL" id="QZA59290.1"/>
    </source>
</evidence>
<sequence length="202" mass="22590">MHPVHSTTNEISQISDAFLRKKYSLTEEYAEKYPGDFAKVLSAARCTEETLQTMNRLEQIQKEASNSMVGLQEDNKELQTRLDNIIELEKKNTQALQKLANSSSELKEMTSNMANMVSICANRIFNPVRNGLQSGFYFLTGHRELAAVLPGENPLAVDPTNPSSIDEKKKCVNLLKFCMVVGGLYLLYVGEQKISCYLSAKG</sequence>
<name>A0ABX8Z0U0_9BACT</name>
<dbReference type="RefSeq" id="WP_194845103.1">
    <property type="nucleotide sequence ID" value="NZ_CP075585.1"/>
</dbReference>
<dbReference type="Proteomes" id="UP000822862">
    <property type="component" value="Chromosome"/>
</dbReference>
<dbReference type="EMBL" id="CP075585">
    <property type="protein sequence ID" value="QZA59290.1"/>
    <property type="molecule type" value="Genomic_DNA"/>
</dbReference>
<accession>A0ABX8Z0U0</accession>
<proteinExistence type="predicted"/>